<reference evidence="2 3" key="1">
    <citation type="journal article" date="2002" name="Genome Res.">
        <title>A complete sequence of the T. tengcongensis genome.</title>
        <authorList>
            <person name="Bao Q."/>
            <person name="Tian Y."/>
            <person name="Li W."/>
            <person name="Xu Z."/>
            <person name="Xuan Z."/>
            <person name="Hu S."/>
            <person name="Dong W."/>
            <person name="Yang J."/>
            <person name="Chen Y."/>
            <person name="Xue Y."/>
            <person name="Xu Y."/>
            <person name="Lai X."/>
            <person name="Huang L."/>
            <person name="Dong X."/>
            <person name="Ma Y."/>
            <person name="Ling L."/>
            <person name="Tan H."/>
            <person name="Chen R."/>
            <person name="Wang J."/>
            <person name="Yu J."/>
            <person name="Yang H."/>
        </authorList>
    </citation>
    <scope>NUCLEOTIDE SEQUENCE [LARGE SCALE GENOMIC DNA]</scope>
    <source>
        <strain evidence="3">DSM 15242 / JCM 11007 / NBRC 100824 / MB4</strain>
    </source>
</reference>
<dbReference type="InterPro" id="IPR007712">
    <property type="entry name" value="RelE/ParE_toxin"/>
</dbReference>
<evidence type="ECO:0000313" key="3">
    <source>
        <dbReference type="Proteomes" id="UP000000555"/>
    </source>
</evidence>
<organism evidence="2 3">
    <name type="scientific">Caldanaerobacter subterraneus subsp. tengcongensis (strain DSM 15242 / JCM 11007 / NBRC 100824 / MB4)</name>
    <name type="common">Thermoanaerobacter tengcongensis</name>
    <dbReference type="NCBI Taxonomy" id="273068"/>
    <lineage>
        <taxon>Bacteria</taxon>
        <taxon>Bacillati</taxon>
        <taxon>Bacillota</taxon>
        <taxon>Clostridia</taxon>
        <taxon>Thermoanaerobacterales</taxon>
        <taxon>Thermoanaerobacteraceae</taxon>
        <taxon>Caldanaerobacter</taxon>
    </lineage>
</organism>
<dbReference type="InterPro" id="IPR035093">
    <property type="entry name" value="RelE/ParE_toxin_dom_sf"/>
</dbReference>
<dbReference type="KEGG" id="tte:TTE2611"/>
<dbReference type="InterPro" id="IPR052747">
    <property type="entry name" value="TA_system_RelE_toxin"/>
</dbReference>
<dbReference type="RefSeq" id="WP_011026606.1">
    <property type="nucleotide sequence ID" value="NC_003869.1"/>
</dbReference>
<dbReference type="Proteomes" id="UP000000555">
    <property type="component" value="Chromosome"/>
</dbReference>
<gene>
    <name evidence="2" type="primary">RelE</name>
    <name evidence="2" type="ordered locus">TTE2611</name>
</gene>
<name>Q8R718_CALS4</name>
<keyword evidence="1" id="KW-1277">Toxin-antitoxin system</keyword>
<dbReference type="Pfam" id="PF05016">
    <property type="entry name" value="ParE_toxin"/>
    <property type="match status" value="1"/>
</dbReference>
<sequence>MKFEYRIIVNKKVLKELEKHDRKTVERVIKAIEKLPFEGDVKKLKTSKKEKLYRLRVGDYRIIFEVDNENFVIKVKDFDSRGDVYK</sequence>
<evidence type="ECO:0000313" key="2">
    <source>
        <dbReference type="EMBL" id="AAM25731.1"/>
    </source>
</evidence>
<dbReference type="PANTHER" id="PTHR38813:SF1">
    <property type="entry name" value="TOXIN RELE1-RELATED"/>
    <property type="match status" value="1"/>
</dbReference>
<evidence type="ECO:0000256" key="1">
    <source>
        <dbReference type="ARBA" id="ARBA00022649"/>
    </source>
</evidence>
<accession>Q8R718</accession>
<dbReference type="Gene3D" id="3.30.2310.20">
    <property type="entry name" value="RelE-like"/>
    <property type="match status" value="1"/>
</dbReference>
<dbReference type="PANTHER" id="PTHR38813">
    <property type="match status" value="1"/>
</dbReference>
<dbReference type="HOGENOM" id="CLU_155761_6_0_9"/>
<proteinExistence type="predicted"/>
<protein>
    <recommendedName>
        <fullName evidence="4">Type II toxin-antitoxin system RelE/ParE family toxin</fullName>
    </recommendedName>
</protein>
<dbReference type="STRING" id="273068.TTE2611"/>
<dbReference type="SUPFAM" id="SSF143011">
    <property type="entry name" value="RelE-like"/>
    <property type="match status" value="1"/>
</dbReference>
<dbReference type="EMBL" id="AE008691">
    <property type="protein sequence ID" value="AAM25731.1"/>
    <property type="molecule type" value="Genomic_DNA"/>
</dbReference>
<dbReference type="OrthoDB" id="9805098at2"/>
<keyword evidence="3" id="KW-1185">Reference proteome</keyword>
<evidence type="ECO:0008006" key="4">
    <source>
        <dbReference type="Google" id="ProtNLM"/>
    </source>
</evidence>
<dbReference type="eggNOG" id="COG2026">
    <property type="taxonomic scope" value="Bacteria"/>
</dbReference>
<dbReference type="AlphaFoldDB" id="Q8R718"/>